<organism evidence="1 2">
    <name type="scientific">Streptomyces violascens</name>
    <dbReference type="NCBI Taxonomy" id="67381"/>
    <lineage>
        <taxon>Bacteria</taxon>
        <taxon>Bacillati</taxon>
        <taxon>Actinomycetota</taxon>
        <taxon>Actinomycetes</taxon>
        <taxon>Kitasatosporales</taxon>
        <taxon>Streptomycetaceae</taxon>
        <taxon>Streptomyces</taxon>
    </lineage>
</organism>
<evidence type="ECO:0008006" key="3">
    <source>
        <dbReference type="Google" id="ProtNLM"/>
    </source>
</evidence>
<dbReference type="RefSeq" id="WP_189970308.1">
    <property type="nucleotide sequence ID" value="NZ_BMUA01000034.1"/>
</dbReference>
<evidence type="ECO:0000313" key="2">
    <source>
        <dbReference type="Proteomes" id="UP001050808"/>
    </source>
</evidence>
<name>A0ABQ3QV82_9ACTN</name>
<keyword evidence="2" id="KW-1185">Reference proteome</keyword>
<comment type="caution">
    <text evidence="1">The sequence shown here is derived from an EMBL/GenBank/DDBJ whole genome shotgun (WGS) entry which is preliminary data.</text>
</comment>
<accession>A0ABQ3QV82</accession>
<dbReference type="InterPro" id="IPR029074">
    <property type="entry name" value="Imm49"/>
</dbReference>
<dbReference type="Proteomes" id="UP001050808">
    <property type="component" value="Unassembled WGS sequence"/>
</dbReference>
<gene>
    <name evidence="1" type="ORF">Sviol_55900</name>
</gene>
<evidence type="ECO:0000313" key="1">
    <source>
        <dbReference type="EMBL" id="GHI41182.1"/>
    </source>
</evidence>
<dbReference type="EMBL" id="BNDY01000017">
    <property type="protein sequence ID" value="GHI41182.1"/>
    <property type="molecule type" value="Genomic_DNA"/>
</dbReference>
<proteinExistence type="predicted"/>
<dbReference type="Pfam" id="PF15575">
    <property type="entry name" value="Imm49"/>
    <property type="match status" value="1"/>
</dbReference>
<reference evidence="1" key="1">
    <citation type="submission" date="2024-05" db="EMBL/GenBank/DDBJ databases">
        <title>Whole genome shotgun sequence of Streptomyces violascens NBRC 12920.</title>
        <authorList>
            <person name="Komaki H."/>
            <person name="Tamura T."/>
        </authorList>
    </citation>
    <scope>NUCLEOTIDE SEQUENCE</scope>
    <source>
        <strain evidence="1">NBRC 12920</strain>
    </source>
</reference>
<sequence length="286" mass="31797">MTVSVSRHEFPAADAEHRAQLLDKSAKRRIETLEEEPDNFNLTLNTSVLAAQTHCGADPRAALLPTWESWVTAMQVGSALFASATAPESTVECRIAEEIRVIPATGPQPYTDAGNWLTAFWLAVICREQGRLTQLANTPVSLLRASGAVYDEYIYAWVEALQRWWREGGELGELLVAAVAGTDPDVLQVADRDLVLKIQYPPINLFTQYVIQDAEKFNEALLDAVQWHKAYWTADDERRKSSSSLVALAPLAIACLAYDADLPIEVESEYLPTHLIERGWLGEFPT</sequence>
<protein>
    <recommendedName>
        <fullName evidence="3">Immunity 49 family protein</fullName>
    </recommendedName>
</protein>